<proteinExistence type="predicted"/>
<reference evidence="3" key="1">
    <citation type="submission" date="2014-10" db="EMBL/GenBank/DDBJ databases">
        <authorList>
            <person name="King R."/>
        </authorList>
    </citation>
    <scope>NUCLEOTIDE SEQUENCE [LARGE SCALE GENOMIC DNA]</scope>
    <source>
        <strain evidence="3">A3/5</strain>
    </source>
</reference>
<feature type="coiled-coil region" evidence="1">
    <location>
        <begin position="2"/>
        <end position="29"/>
    </location>
</feature>
<keyword evidence="3" id="KW-1185">Reference proteome</keyword>
<keyword evidence="1" id="KW-0175">Coiled coil</keyword>
<evidence type="ECO:0000313" key="3">
    <source>
        <dbReference type="Proteomes" id="UP000245910"/>
    </source>
</evidence>
<evidence type="ECO:0000256" key="1">
    <source>
        <dbReference type="SAM" id="Coils"/>
    </source>
</evidence>
<protein>
    <submittedName>
        <fullName evidence="2">Uncharacterized protein</fullName>
    </submittedName>
</protein>
<name>A0A2L2TE44_9HYPO</name>
<evidence type="ECO:0000313" key="2">
    <source>
        <dbReference type="EMBL" id="CEI38627.1"/>
    </source>
</evidence>
<accession>A0A2L2TE44</accession>
<dbReference type="EMBL" id="LN649232">
    <property type="protein sequence ID" value="CEI38627.1"/>
    <property type="molecule type" value="Genomic_DNA"/>
</dbReference>
<sequence length="61" mass="7140">MSRELIDTKQELLDEAKKVRDTLEEIGDSRLERAMETTKNFLARDGPDEWVEDFLDQVQQG</sequence>
<organism evidence="2 3">
    <name type="scientific">Fusarium venenatum</name>
    <dbReference type="NCBI Taxonomy" id="56646"/>
    <lineage>
        <taxon>Eukaryota</taxon>
        <taxon>Fungi</taxon>
        <taxon>Dikarya</taxon>
        <taxon>Ascomycota</taxon>
        <taxon>Pezizomycotina</taxon>
        <taxon>Sordariomycetes</taxon>
        <taxon>Hypocreomycetidae</taxon>
        <taxon>Hypocreales</taxon>
        <taxon>Nectriaceae</taxon>
        <taxon>Fusarium</taxon>
    </lineage>
</organism>
<dbReference type="Proteomes" id="UP000245910">
    <property type="component" value="Chromosome IIII"/>
</dbReference>
<dbReference type="AlphaFoldDB" id="A0A2L2TE44"/>